<organism evidence="5 6">
    <name type="scientific">Marchantia polymorpha subsp. ruderalis</name>
    <dbReference type="NCBI Taxonomy" id="1480154"/>
    <lineage>
        <taxon>Eukaryota</taxon>
        <taxon>Viridiplantae</taxon>
        <taxon>Streptophyta</taxon>
        <taxon>Embryophyta</taxon>
        <taxon>Marchantiophyta</taxon>
        <taxon>Marchantiopsida</taxon>
        <taxon>Marchantiidae</taxon>
        <taxon>Marchantiales</taxon>
        <taxon>Marchantiaceae</taxon>
        <taxon>Marchantia</taxon>
    </lineage>
</organism>
<name>A0A176VLN8_MARPO</name>
<evidence type="ECO:0000313" key="6">
    <source>
        <dbReference type="Proteomes" id="UP000077202"/>
    </source>
</evidence>
<keyword evidence="6" id="KW-1185">Reference proteome</keyword>
<dbReference type="Proteomes" id="UP000077202">
    <property type="component" value="Unassembled WGS sequence"/>
</dbReference>
<evidence type="ECO:0000256" key="2">
    <source>
        <dbReference type="SAM" id="Phobius"/>
    </source>
</evidence>
<dbReference type="InterPro" id="IPR001810">
    <property type="entry name" value="F-box_dom"/>
</dbReference>
<evidence type="ECO:0000259" key="3">
    <source>
        <dbReference type="PROSITE" id="PS50181"/>
    </source>
</evidence>
<reference evidence="7" key="3">
    <citation type="journal article" date="2020" name="Curr. Biol.">
        <title>Chromatin organization in early land plants reveals an ancestral association between H3K27me3, transposons, and constitutive heterochromatin.</title>
        <authorList>
            <person name="Montgomery S.A."/>
            <person name="Tanizawa Y."/>
            <person name="Galik B."/>
            <person name="Wang N."/>
            <person name="Ito T."/>
            <person name="Mochizuki T."/>
            <person name="Akimcheva S."/>
            <person name="Bowman J.L."/>
            <person name="Cognat V."/>
            <person name="Marechal-Drouard L."/>
            <person name="Ekker H."/>
            <person name="Hong S.F."/>
            <person name="Kohchi T."/>
            <person name="Lin S.S."/>
            <person name="Liu L.D."/>
            <person name="Nakamura Y."/>
            <person name="Valeeva L.R."/>
            <person name="Shakirov E.V."/>
            <person name="Shippen D.E."/>
            <person name="Wei W.L."/>
            <person name="Yagura M."/>
            <person name="Yamaoka S."/>
            <person name="Yamato K.T."/>
            <person name="Liu C."/>
            <person name="Berger F."/>
        </authorList>
    </citation>
    <scope>NUCLEOTIDE SEQUENCE [LARGE SCALE GENOMIC DNA]</scope>
    <source>
        <strain evidence="7">Tak-1</strain>
    </source>
</reference>
<dbReference type="Proteomes" id="UP001162541">
    <property type="component" value="Chromosome 4"/>
</dbReference>
<dbReference type="PROSITE" id="PS50181">
    <property type="entry name" value="FBOX"/>
    <property type="match status" value="1"/>
</dbReference>
<gene>
    <name evidence="5" type="ORF">AXG93_138s1150</name>
    <name evidence="4" type="ORF">Mp_4g12930</name>
</gene>
<keyword evidence="2" id="KW-0472">Membrane</keyword>
<dbReference type="SMART" id="SM00256">
    <property type="entry name" value="FBOX"/>
    <property type="match status" value="1"/>
</dbReference>
<dbReference type="SUPFAM" id="SSF81383">
    <property type="entry name" value="F-box domain"/>
    <property type="match status" value="1"/>
</dbReference>
<dbReference type="AlphaFoldDB" id="A0A176VLN8"/>
<proteinExistence type="predicted"/>
<sequence>MTRPSPPTEPCSSRSASAEAADESSGLSSTLWRSFPEELLERVFTKVPFESLVRLRRVCKRWNQLIHANEIPYLENPSPKCVPVHFGRGSFSTYNSITKDWQEQPLTFLEVDLLTSGLCLIATAGGLLCFSTYAPEKLVICNPLTRRFKEILMPDPAVGESPFPCLYTIDRIQVAMGANAATGHYELVVVVVSECDGSGGDGVNAGILRGRLLVYDSGSQSWKKRADVPRDILFWLGGSVYCSGAFFCLAALLLVPEDGALWEWMLMKYDLERDCWSVIPAIGAHVWMDHARIVEHRGSVLLITKSSSNISIYKLDESCSSLWIHLKDLPLNVFEDLRFRTRFSYRHDIWWCISKSDFLFIIDPCRERSCGGLIVLVHNLSENSWDWIPMLEGNYDPHHLCAFEPSLAPP</sequence>
<dbReference type="Pfam" id="PF00646">
    <property type="entry name" value="F-box"/>
    <property type="match status" value="1"/>
</dbReference>
<protein>
    <recommendedName>
        <fullName evidence="3">F-box domain-containing protein</fullName>
    </recommendedName>
</protein>
<feature type="compositionally biased region" description="Low complexity" evidence="1">
    <location>
        <begin position="12"/>
        <end position="23"/>
    </location>
</feature>
<feature type="transmembrane region" description="Helical" evidence="2">
    <location>
        <begin position="232"/>
        <end position="255"/>
    </location>
</feature>
<accession>A0A176VLN8</accession>
<dbReference type="PANTHER" id="PTHR31672">
    <property type="entry name" value="BNACNNG10540D PROTEIN"/>
    <property type="match status" value="1"/>
</dbReference>
<evidence type="ECO:0000313" key="7">
    <source>
        <dbReference type="Proteomes" id="UP001162541"/>
    </source>
</evidence>
<dbReference type="InterPro" id="IPR011043">
    <property type="entry name" value="Gal_Oxase/kelch_b-propeller"/>
</dbReference>
<feature type="domain" description="F-box" evidence="3">
    <location>
        <begin position="29"/>
        <end position="76"/>
    </location>
</feature>
<evidence type="ECO:0000313" key="5">
    <source>
        <dbReference type="EMBL" id="OAE21844.1"/>
    </source>
</evidence>
<dbReference type="EMBL" id="AP019869">
    <property type="protein sequence ID" value="BBN08607.1"/>
    <property type="molecule type" value="Genomic_DNA"/>
</dbReference>
<keyword evidence="2" id="KW-1133">Transmembrane helix</keyword>
<reference evidence="5 6" key="1">
    <citation type="submission" date="2016-03" db="EMBL/GenBank/DDBJ databases">
        <title>Mechanisms controlling the formation of the plant cell surface in tip-growing cells are functionally conserved among land plants.</title>
        <authorList>
            <person name="Honkanen S."/>
            <person name="Jones V.A."/>
            <person name="Morieri G."/>
            <person name="Champion C."/>
            <person name="Hetherington A.J."/>
            <person name="Kelly S."/>
            <person name="Saint-Marcoux D."/>
            <person name="Proust H."/>
            <person name="Prescott H."/>
            <person name="Dolan L."/>
        </authorList>
    </citation>
    <scope>NUCLEOTIDE SEQUENCE [LARGE SCALE GENOMIC DNA]</scope>
    <source>
        <strain evidence="6">cv. Tak-1 and cv. Tak-2</strain>
        <tissue evidence="5">Whole gametophyte</tissue>
    </source>
</reference>
<dbReference type="PANTHER" id="PTHR31672:SF2">
    <property type="entry name" value="F-BOX DOMAIN-CONTAINING PROTEIN"/>
    <property type="match status" value="1"/>
</dbReference>
<evidence type="ECO:0000256" key="1">
    <source>
        <dbReference type="SAM" id="MobiDB-lite"/>
    </source>
</evidence>
<dbReference type="SUPFAM" id="SSF50965">
    <property type="entry name" value="Galactose oxidase, central domain"/>
    <property type="match status" value="1"/>
</dbReference>
<evidence type="ECO:0000313" key="4">
    <source>
        <dbReference type="EMBL" id="BBN08607.1"/>
    </source>
</evidence>
<dbReference type="InterPro" id="IPR036047">
    <property type="entry name" value="F-box-like_dom_sf"/>
</dbReference>
<reference evidence="4" key="2">
    <citation type="journal article" date="2019" name="Curr. Biol.">
        <title>Chromatin organization in early land plants reveals an ancestral association between H3K27me3, transposons, and constitutive heterochromatin.</title>
        <authorList>
            <person name="Montgomery S.A."/>
            <person name="Tanizawa Y."/>
            <person name="Galik B."/>
            <person name="Wang N."/>
            <person name="Ito T."/>
            <person name="Mochizuki T."/>
            <person name="Akimcheva S."/>
            <person name="Bowman J."/>
            <person name="Cognat V."/>
            <person name="Drouard L."/>
            <person name="Ekker H."/>
            <person name="Houng S."/>
            <person name="Kohchi T."/>
            <person name="Lin S."/>
            <person name="Liu L.D."/>
            <person name="Nakamura Y."/>
            <person name="Valeeva L.R."/>
            <person name="Shakirov E.V."/>
            <person name="Shippen D.E."/>
            <person name="Wei W."/>
            <person name="Yagura M."/>
            <person name="Yamaoka S."/>
            <person name="Yamato K.T."/>
            <person name="Liu C."/>
            <person name="Berger F."/>
        </authorList>
    </citation>
    <scope>NUCLEOTIDE SEQUENCE [LARGE SCALE GENOMIC DNA]</scope>
    <source>
        <strain evidence="4">Tak-1</strain>
    </source>
</reference>
<dbReference type="InterPro" id="IPR050796">
    <property type="entry name" value="SCF_F-box_component"/>
</dbReference>
<feature type="region of interest" description="Disordered" evidence="1">
    <location>
        <begin position="1"/>
        <end position="23"/>
    </location>
</feature>
<dbReference type="Gene3D" id="1.20.1280.50">
    <property type="match status" value="1"/>
</dbReference>
<keyword evidence="2" id="KW-0812">Transmembrane</keyword>
<dbReference type="EMBL" id="LVLJ01003336">
    <property type="protein sequence ID" value="OAE21844.1"/>
    <property type="molecule type" value="Genomic_DNA"/>
</dbReference>